<gene>
    <name evidence="2" type="ORF">PV327_009147</name>
</gene>
<evidence type="ECO:0000256" key="1">
    <source>
        <dbReference type="SAM" id="MobiDB-lite"/>
    </source>
</evidence>
<reference evidence="2" key="2">
    <citation type="submission" date="2023-03" db="EMBL/GenBank/DDBJ databases">
        <authorList>
            <person name="Inwood S.N."/>
            <person name="Skelly J.G."/>
            <person name="Guhlin J."/>
            <person name="Harrop T.W.R."/>
            <person name="Goldson S.G."/>
            <person name="Dearden P.K."/>
        </authorList>
    </citation>
    <scope>NUCLEOTIDE SEQUENCE</scope>
    <source>
        <strain evidence="2">Lincoln</strain>
        <tissue evidence="2">Whole body</tissue>
    </source>
</reference>
<feature type="compositionally biased region" description="Basic and acidic residues" evidence="1">
    <location>
        <begin position="130"/>
        <end position="141"/>
    </location>
</feature>
<accession>A0AA39FTS8</accession>
<protein>
    <submittedName>
        <fullName evidence="2">Uncharacterized protein</fullName>
    </submittedName>
</protein>
<evidence type="ECO:0000313" key="3">
    <source>
        <dbReference type="Proteomes" id="UP001168972"/>
    </source>
</evidence>
<feature type="region of interest" description="Disordered" evidence="1">
    <location>
        <begin position="87"/>
        <end position="152"/>
    </location>
</feature>
<feature type="compositionally biased region" description="Low complexity" evidence="1">
    <location>
        <begin position="87"/>
        <end position="104"/>
    </location>
</feature>
<feature type="compositionally biased region" description="Low complexity" evidence="1">
    <location>
        <begin position="113"/>
        <end position="129"/>
    </location>
</feature>
<organism evidence="2 3">
    <name type="scientific">Microctonus hyperodae</name>
    <name type="common">Parasitoid wasp</name>
    <dbReference type="NCBI Taxonomy" id="165561"/>
    <lineage>
        <taxon>Eukaryota</taxon>
        <taxon>Metazoa</taxon>
        <taxon>Ecdysozoa</taxon>
        <taxon>Arthropoda</taxon>
        <taxon>Hexapoda</taxon>
        <taxon>Insecta</taxon>
        <taxon>Pterygota</taxon>
        <taxon>Neoptera</taxon>
        <taxon>Endopterygota</taxon>
        <taxon>Hymenoptera</taxon>
        <taxon>Apocrita</taxon>
        <taxon>Ichneumonoidea</taxon>
        <taxon>Braconidae</taxon>
        <taxon>Euphorinae</taxon>
        <taxon>Microctonus</taxon>
    </lineage>
</organism>
<keyword evidence="3" id="KW-1185">Reference proteome</keyword>
<proteinExistence type="predicted"/>
<evidence type="ECO:0000313" key="2">
    <source>
        <dbReference type="EMBL" id="KAK0175396.1"/>
    </source>
</evidence>
<dbReference type="Proteomes" id="UP001168972">
    <property type="component" value="Unassembled WGS sequence"/>
</dbReference>
<sequence>MKVRSYPGKAVLEDPELLLDPEATRGRAMELLYEASWRECGINWANSQPRIKTNVRLTEENNDNVCRRPFVDVIHQLENVLDRTASTTSTLSSSSSSSSSSSLSCIKNENRSNRSSSDITSDSDNSGINDNDKNEHCEKMIHGNSSGGFLIPRPRLIVPVHTYARKRRTGATTLNKRRQNREGI</sequence>
<dbReference type="AlphaFoldDB" id="A0AA39FTS8"/>
<reference evidence="2" key="1">
    <citation type="journal article" date="2023" name="bioRxiv">
        <title>Scaffold-level genome assemblies of two parasitoid biocontrol wasps reveal the parthenogenesis mechanism and an associated novel virus.</title>
        <authorList>
            <person name="Inwood S."/>
            <person name="Skelly J."/>
            <person name="Guhlin J."/>
            <person name="Harrop T."/>
            <person name="Goldson S."/>
            <person name="Dearden P."/>
        </authorList>
    </citation>
    <scope>NUCLEOTIDE SEQUENCE</scope>
    <source>
        <strain evidence="2">Lincoln</strain>
        <tissue evidence="2">Whole body</tissue>
    </source>
</reference>
<name>A0AA39FTS8_MICHY</name>
<dbReference type="EMBL" id="JAQQBR010000005">
    <property type="protein sequence ID" value="KAK0175396.1"/>
    <property type="molecule type" value="Genomic_DNA"/>
</dbReference>
<comment type="caution">
    <text evidence="2">The sequence shown here is derived from an EMBL/GenBank/DDBJ whole genome shotgun (WGS) entry which is preliminary data.</text>
</comment>